<evidence type="ECO:0000313" key="3">
    <source>
        <dbReference type="Proteomes" id="UP000673552"/>
    </source>
</evidence>
<name>A0A836HNP7_9TRYP</name>
<feature type="region of interest" description="Disordered" evidence="1">
    <location>
        <begin position="529"/>
        <end position="596"/>
    </location>
</feature>
<proteinExistence type="predicted"/>
<feature type="compositionally biased region" description="Polar residues" evidence="1">
    <location>
        <begin position="545"/>
        <end position="591"/>
    </location>
</feature>
<feature type="compositionally biased region" description="Pro residues" evidence="1">
    <location>
        <begin position="245"/>
        <end position="254"/>
    </location>
</feature>
<feature type="region of interest" description="Disordered" evidence="1">
    <location>
        <begin position="241"/>
        <end position="336"/>
    </location>
</feature>
<protein>
    <submittedName>
        <fullName evidence="2">Uncharacterized protein</fullName>
    </submittedName>
</protein>
<dbReference type="Proteomes" id="UP000673552">
    <property type="component" value="Unassembled WGS sequence"/>
</dbReference>
<feature type="compositionally biased region" description="Pro residues" evidence="1">
    <location>
        <begin position="310"/>
        <end position="320"/>
    </location>
</feature>
<sequence length="1219" mass="128772">MKCVLIVRSGDERIQRSCELPDGVSTREQLQAFVKSQDLRLHSVDFTFAVSLVERAAGATEGKGEKALLRGDADVRNLLQTAERRRATHVLTVEATITGSAASPRNLGSFLSAEYAVDNELVTLHIFAPPKSPAHRNSASCQEKTFVIPKRFVLESLTRAVEDTLSISPTKSGMRLTLYTTPQQPNDDRVEITDDAVALRLLRQHASQRAPVRLTYVICSRTPAASPHEASRRASQQLFTAPLAPSSPPAPAPAPSESAAGPRNPKPHPPPLSNVASQPLSPSSSKPSQAPPGRKDATSSPRLYRAAATPPSPVTPPSSPPAAAAAPSPDVPLGTPRRALLRESTTSVAKYEARVQVRPAASEGATTAAVTAPLHELCFVYTKEELHLWRRFAAECEAAIGAEATPHVPVLSSDASVLLDSDSMLREWLALSRESKQPLRVRLLLRHPSTPPPAETEVPMASVPKSLVRERGAAGAVSDVTSAIATVPGALPVSRKQSGPTVAPLDVCCSENSSPSVASLCASLPRPSHNGGGADGVGATPRPLSLSQQHSPTSLQDASASPVPTSRSKVGSSPLSTQHTSRTSKASFSSADTEDANDAKVKACEESSAEAGAPPLVMCTSVGPSDAAATAARSLCFSEDDDGKRNSVRFQIPVCWGSDQHMVLCRLRDGTALDDLRRAALEAFCNGAAGIDDASPLALEVRYVAEGHIFCVRLDADERLLGLRGELLVDSAEILVTAPSTPPCLPRTQEASRSTGAAQISDAVGQLIADAVLQDLGARPPATSTEIRDILCAKLGEQAATQPIRGFLDAAVSTPFDASTPEREGDASFGARLVLWLSSVLARVQEPRTSSTGVAVEVASSLLCSRLCDVNFLLDQLAASVCVVGRDGEDGDDETRSIAMRLSLASLWTEAGLIPPENSSAAAWNPFLAAHVGGPSGWKAAYAAAPAAVLDLISAGRMDGVWAFPYLRDAQTDAVWRRGLAKAHRDCCKSINAADLERFFKSEDFTKAAGALDHRRVILSCVGALLAPPSAAVIDYAEWLAHRFRGKVATVLYTNMIDYDGSASLSAFTVTQLSWTLLHPQLRCAGEAASLPTTLDRLHTWALLATQRVCQQHRMSFPPCPLFRLHTASPVPFIGPSLPATAAADSAVADSQGGTRVSAAPLPPPCDVAAADSAAAPLSPSPPPAGAPHVLARVPAPRKLQYDYKYNFNAFRRPRSSKG</sequence>
<dbReference type="OrthoDB" id="273742at2759"/>
<gene>
    <name evidence="2" type="ORF">LSCM1_06356</name>
</gene>
<evidence type="ECO:0000313" key="2">
    <source>
        <dbReference type="EMBL" id="KAG5479938.1"/>
    </source>
</evidence>
<feature type="compositionally biased region" description="Low complexity" evidence="1">
    <location>
        <begin position="276"/>
        <end position="292"/>
    </location>
</feature>
<dbReference type="AlphaFoldDB" id="A0A836HNP7"/>
<dbReference type="RefSeq" id="XP_067179101.1">
    <property type="nucleotide sequence ID" value="XM_067323787.1"/>
</dbReference>
<evidence type="ECO:0000256" key="1">
    <source>
        <dbReference type="SAM" id="MobiDB-lite"/>
    </source>
</evidence>
<dbReference type="EMBL" id="JAFEUZ010000020">
    <property type="protein sequence ID" value="KAG5479938.1"/>
    <property type="molecule type" value="Genomic_DNA"/>
</dbReference>
<reference evidence="3" key="1">
    <citation type="journal article" date="2021" name="Microbiol. Resour. Announc.">
        <title>LGAAP: Leishmaniinae Genome Assembly and Annotation Pipeline.</title>
        <authorList>
            <person name="Almutairi H."/>
            <person name="Urbaniak M.D."/>
            <person name="Bates M.D."/>
            <person name="Jariyapan N."/>
            <person name="Kwakye-Nuako G."/>
            <person name="Thomaz-Soccol V."/>
            <person name="Al-Salem W.S."/>
            <person name="Dillon R.J."/>
            <person name="Bates P.A."/>
            <person name="Gatherer D."/>
        </authorList>
    </citation>
    <scope>NUCLEOTIDE SEQUENCE [LARGE SCALE GENOMIC DNA]</scope>
</reference>
<keyword evidence="3" id="KW-1185">Reference proteome</keyword>
<organism evidence="2 3">
    <name type="scientific">Leishmania martiniquensis</name>
    <dbReference type="NCBI Taxonomy" id="1580590"/>
    <lineage>
        <taxon>Eukaryota</taxon>
        <taxon>Discoba</taxon>
        <taxon>Euglenozoa</taxon>
        <taxon>Kinetoplastea</taxon>
        <taxon>Metakinetoplastina</taxon>
        <taxon>Trypanosomatida</taxon>
        <taxon>Trypanosomatidae</taxon>
        <taxon>Leishmaniinae</taxon>
        <taxon>Leishmania</taxon>
    </lineage>
</organism>
<accession>A0A836HNP7</accession>
<comment type="caution">
    <text evidence="2">The sequence shown here is derived from an EMBL/GenBank/DDBJ whole genome shotgun (WGS) entry which is preliminary data.</text>
</comment>
<dbReference type="KEGG" id="lmat:92516299"/>
<reference evidence="3" key="2">
    <citation type="journal article" date="2021" name="Sci. Data">
        <title>Chromosome-scale genome sequencing, assembly and annotation of six genomes from subfamily Leishmaniinae.</title>
        <authorList>
            <person name="Almutairi H."/>
            <person name="Urbaniak M.D."/>
            <person name="Bates M.D."/>
            <person name="Jariyapan N."/>
            <person name="Kwakye-Nuako G."/>
            <person name="Thomaz Soccol V."/>
            <person name="Al-Salem W.S."/>
            <person name="Dillon R.J."/>
            <person name="Bates P.A."/>
            <person name="Gatherer D."/>
        </authorList>
    </citation>
    <scope>NUCLEOTIDE SEQUENCE [LARGE SCALE GENOMIC DNA]</scope>
</reference>
<feature type="region of interest" description="Disordered" evidence="1">
    <location>
        <begin position="1171"/>
        <end position="1191"/>
    </location>
</feature>
<dbReference type="GeneID" id="92516299"/>
<feature type="compositionally biased region" description="Low complexity" evidence="1">
    <location>
        <begin position="321"/>
        <end position="332"/>
    </location>
</feature>